<organism evidence="1">
    <name type="scientific">Xanthomonas hortorum pv. gardneri</name>
    <dbReference type="NCBI Taxonomy" id="2754056"/>
    <lineage>
        <taxon>Bacteria</taxon>
        <taxon>Pseudomonadati</taxon>
        <taxon>Pseudomonadota</taxon>
        <taxon>Gammaproteobacteria</taxon>
        <taxon>Lysobacterales</taxon>
        <taxon>Lysobacteraceae</taxon>
        <taxon>Xanthomonas</taxon>
    </lineage>
</organism>
<evidence type="ECO:0000313" key="1">
    <source>
        <dbReference type="EMBL" id="CAD0333709.1"/>
    </source>
</evidence>
<name>A0A6V7DG22_9XANT</name>
<dbReference type="EMBL" id="LR828253">
    <property type="protein sequence ID" value="CAD0333709.1"/>
    <property type="molecule type" value="Genomic_DNA"/>
</dbReference>
<protein>
    <recommendedName>
        <fullName evidence="2">Nucleotidyl transferase AbiEii/AbiGii toxin family protein</fullName>
    </recommendedName>
</protein>
<dbReference type="RefSeq" id="WP_006451193.1">
    <property type="nucleotide sequence ID" value="NZ_CP018728.1"/>
</dbReference>
<gene>
    <name evidence="1" type="ORF">CFBP8129_23390</name>
</gene>
<accession>A0A6V7DG22</accession>
<proteinExistence type="predicted"/>
<reference evidence="1" key="1">
    <citation type="submission" date="2020-07" db="EMBL/GenBank/DDBJ databases">
        <authorList>
            <person name="Pothier F. J."/>
        </authorList>
    </citation>
    <scope>NUCLEOTIDE SEQUENCE</scope>
    <source>
        <strain evidence="1">CFBP 8129</strain>
    </source>
</reference>
<dbReference type="EMBL" id="LR828253">
    <property type="protein sequence ID" value="CAD0333718.1"/>
    <property type="molecule type" value="Genomic_DNA"/>
</dbReference>
<dbReference type="InterPro" id="IPR014942">
    <property type="entry name" value="AbiEii"/>
</dbReference>
<dbReference type="Gene3D" id="3.10.450.620">
    <property type="entry name" value="JHP933, nucleotidyltransferase-like core domain"/>
    <property type="match status" value="1"/>
</dbReference>
<dbReference type="AlphaFoldDB" id="A0A6V7DG22"/>
<sequence length="315" mass="35221">MSTWLDHWDRRYTDRVRLLVEILPVLAQEPRFALKGGTAINLFEHDLPRLSVDIDLAWLPVHDYAEDAKLIAEALGRLADALRARPLKLQVQTSAGEGGAVTRLVASRGRARVQIETTPVMRGTVHPVRTMVVRPRVEEAFGFAEVQVLAFADLYAGKLAAALSRQHPRDLFDVGLLLEDERADAGLWRTFLVYLTCSPKPAWEMLAPRVPTDFEATFEAHFKGMTTESIEVRALLESRERLVSRVAAWLDEPSCAFLRSVENEQPDFGLIGLAHAAELPGVRRKLHNLAQRTAGKRAVDRQELEEVLARVAGGR</sequence>
<dbReference type="Pfam" id="PF08843">
    <property type="entry name" value="AbiEii"/>
    <property type="match status" value="1"/>
</dbReference>
<evidence type="ECO:0008006" key="2">
    <source>
        <dbReference type="Google" id="ProtNLM"/>
    </source>
</evidence>